<dbReference type="Pfam" id="PF05232">
    <property type="entry name" value="BTP"/>
    <property type="match status" value="2"/>
</dbReference>
<evidence type="ECO:0000313" key="4">
    <source>
        <dbReference type="Proteomes" id="UP000494301"/>
    </source>
</evidence>
<proteinExistence type="predicted"/>
<dbReference type="NCBIfam" id="NF033665">
    <property type="entry name" value="PACE_efflu_PCE"/>
    <property type="match status" value="1"/>
</dbReference>
<feature type="transmembrane region" description="Helical" evidence="1">
    <location>
        <begin position="38"/>
        <end position="60"/>
    </location>
</feature>
<protein>
    <submittedName>
        <fullName evidence="3">Membrane protein</fullName>
    </submittedName>
</protein>
<evidence type="ECO:0000256" key="1">
    <source>
        <dbReference type="SAM" id="Phobius"/>
    </source>
</evidence>
<dbReference type="EMBL" id="CABWIL020000025">
    <property type="protein sequence ID" value="CAB3970662.1"/>
    <property type="molecule type" value="Genomic_DNA"/>
</dbReference>
<evidence type="ECO:0000259" key="2">
    <source>
        <dbReference type="Pfam" id="PF05232"/>
    </source>
</evidence>
<gene>
    <name evidence="3" type="ORF">BLA3211_06046</name>
</gene>
<dbReference type="InterPro" id="IPR058208">
    <property type="entry name" value="PACE"/>
</dbReference>
<feature type="transmembrane region" description="Helical" evidence="1">
    <location>
        <begin position="66"/>
        <end position="85"/>
    </location>
</feature>
<evidence type="ECO:0000313" key="3">
    <source>
        <dbReference type="EMBL" id="CAB3970662.1"/>
    </source>
</evidence>
<keyword evidence="1" id="KW-0472">Membrane</keyword>
<reference evidence="3 4" key="1">
    <citation type="submission" date="2020-04" db="EMBL/GenBank/DDBJ databases">
        <authorList>
            <person name="Depoorter E."/>
        </authorList>
    </citation>
    <scope>NUCLEOTIDE SEQUENCE [LARGE SCALE GENOMIC DNA]</scope>
    <source>
        <strain evidence="3 4">BCC0217</strain>
    </source>
</reference>
<feature type="transmembrane region" description="Helical" evidence="1">
    <location>
        <begin position="140"/>
        <end position="160"/>
    </location>
</feature>
<dbReference type="Proteomes" id="UP000494301">
    <property type="component" value="Unassembled WGS sequence"/>
</dbReference>
<organism evidence="3 4">
    <name type="scientific">Burkholderia aenigmatica</name>
    <dbReference type="NCBI Taxonomy" id="2015348"/>
    <lineage>
        <taxon>Bacteria</taxon>
        <taxon>Pseudomonadati</taxon>
        <taxon>Pseudomonadota</taxon>
        <taxon>Betaproteobacteria</taxon>
        <taxon>Burkholderiales</taxon>
        <taxon>Burkholderiaceae</taxon>
        <taxon>Burkholderia</taxon>
        <taxon>Burkholderia cepacia complex</taxon>
    </lineage>
</organism>
<sequence>MISNWIHTVVPIKMAAMNEVDESEGIMKQINKTVTERLLHALTFELIAIALCAPIGAWLLDMPVSHVGVLTVMVSLIAMAWNMAFNTLFDRFERRAGLKRTLGMRIAHAVMFELGLVAMVVPIAAWWLNVSLVEALLLDLGIVLFFLPYTFCFNLAYDALRARWMARRVAVQAG</sequence>
<dbReference type="InterPro" id="IPR007896">
    <property type="entry name" value="BTP_bacteria"/>
</dbReference>
<feature type="transmembrane region" description="Helical" evidence="1">
    <location>
        <begin position="106"/>
        <end position="128"/>
    </location>
</feature>
<dbReference type="NCBIfam" id="NF033664">
    <property type="entry name" value="PACE_transport"/>
    <property type="match status" value="1"/>
</dbReference>
<accession>A0A6J5JFM5</accession>
<keyword evidence="1" id="KW-1133">Transmembrane helix</keyword>
<feature type="domain" description="Chlorhexidine efflux transporter" evidence="2">
    <location>
        <begin position="100"/>
        <end position="163"/>
    </location>
</feature>
<feature type="domain" description="Chlorhexidine efflux transporter" evidence="2">
    <location>
        <begin position="32"/>
        <end position="95"/>
    </location>
</feature>
<dbReference type="AlphaFoldDB" id="A0A6J5JFM5"/>
<keyword evidence="1" id="KW-0812">Transmembrane</keyword>
<name>A0A6J5JFM5_9BURK</name>